<evidence type="ECO:0000313" key="1">
    <source>
        <dbReference type="EMBL" id="TWI55269.1"/>
    </source>
</evidence>
<reference evidence="1 2" key="1">
    <citation type="journal article" date="2015" name="Stand. Genomic Sci.">
        <title>Genomic Encyclopedia of Bacterial and Archaeal Type Strains, Phase III: the genomes of soil and plant-associated and newly described type strains.</title>
        <authorList>
            <person name="Whitman W.B."/>
            <person name="Woyke T."/>
            <person name="Klenk H.P."/>
            <person name="Zhou Y."/>
            <person name="Lilburn T.G."/>
            <person name="Beck B.J."/>
            <person name="De Vos P."/>
            <person name="Vandamme P."/>
            <person name="Eisen J.A."/>
            <person name="Garrity G."/>
            <person name="Hugenholtz P."/>
            <person name="Kyrpides N.C."/>
        </authorList>
    </citation>
    <scope>NUCLEOTIDE SEQUENCE [LARGE SCALE GENOMIC DNA]</scope>
    <source>
        <strain evidence="1 2">CGMCC 1.10116</strain>
    </source>
</reference>
<dbReference type="Proteomes" id="UP000315711">
    <property type="component" value="Unassembled WGS sequence"/>
</dbReference>
<proteinExistence type="predicted"/>
<sequence>MKYTGEIVQIQDDSDITIIRLAVTEDSYGYNYNDIIWVEYEGYTDFIDEDIVTVY</sequence>
<comment type="caution">
    <text evidence="1">The sequence shown here is derived from an EMBL/GenBank/DDBJ whole genome shotgun (WGS) entry which is preliminary data.</text>
</comment>
<dbReference type="EMBL" id="VLKZ01000007">
    <property type="protein sequence ID" value="TWI55269.1"/>
    <property type="molecule type" value="Genomic_DNA"/>
</dbReference>
<evidence type="ECO:0000313" key="2">
    <source>
        <dbReference type="Proteomes" id="UP000315711"/>
    </source>
</evidence>
<accession>A0A562QEY3</accession>
<name>A0A562QEY3_9BACI</name>
<gene>
    <name evidence="1" type="ORF">IQ10_02816</name>
</gene>
<organism evidence="1 2">
    <name type="scientific">Halalkalibacter nanhaiisediminis</name>
    <dbReference type="NCBI Taxonomy" id="688079"/>
    <lineage>
        <taxon>Bacteria</taxon>
        <taxon>Bacillati</taxon>
        <taxon>Bacillota</taxon>
        <taxon>Bacilli</taxon>
        <taxon>Bacillales</taxon>
        <taxon>Bacillaceae</taxon>
        <taxon>Halalkalibacter</taxon>
    </lineage>
</organism>
<keyword evidence="2" id="KW-1185">Reference proteome</keyword>
<dbReference type="AlphaFoldDB" id="A0A562QEY3"/>
<protein>
    <submittedName>
        <fullName evidence="1">Uncharacterized protein</fullName>
    </submittedName>
</protein>